<dbReference type="EMBL" id="OBEG01000005">
    <property type="protein sequence ID" value="SNY88088.1"/>
    <property type="molecule type" value="Genomic_DNA"/>
</dbReference>
<name>A0A285LT58_9NOCA</name>
<dbReference type="RefSeq" id="WP_097247039.1">
    <property type="nucleotide sequence ID" value="NZ_OBEG01000005.1"/>
</dbReference>
<keyword evidence="4" id="KW-1185">Reference proteome</keyword>
<dbReference type="SUPFAM" id="SSF52038">
    <property type="entry name" value="Barstar-related"/>
    <property type="match status" value="1"/>
</dbReference>
<reference evidence="3 4" key="1">
    <citation type="submission" date="2017-09" db="EMBL/GenBank/DDBJ databases">
        <authorList>
            <person name="Ehlers B."/>
            <person name="Leendertz F.H."/>
        </authorList>
    </citation>
    <scope>NUCLEOTIDE SEQUENCE [LARGE SCALE GENOMIC DNA]</scope>
    <source>
        <strain evidence="3 4">DSM 45537</strain>
    </source>
</reference>
<evidence type="ECO:0000313" key="4">
    <source>
        <dbReference type="Proteomes" id="UP000219565"/>
    </source>
</evidence>
<comment type="similarity">
    <text evidence="1">Belongs to the barstar family.</text>
</comment>
<dbReference type="InterPro" id="IPR035905">
    <property type="entry name" value="Barstar-like_sf"/>
</dbReference>
<accession>A0A285LT58</accession>
<sequence>MTRPVPLSRFLARTADGAPSAVGGSSAPVLGALPVDAPELSEVRYRAPAGYLVRELRGPKMRGTAGVFDEWAAAFQFPYYFGANKDAFDECLRDLDDFVGNASGYVVVVRDAAALLADQPDERDWFEAAMRDCADYWARRDVAFRVVYQGLPPSGEFVPLTLA</sequence>
<evidence type="ECO:0000256" key="1">
    <source>
        <dbReference type="ARBA" id="ARBA00006845"/>
    </source>
</evidence>
<dbReference type="Pfam" id="PF01337">
    <property type="entry name" value="Barstar"/>
    <property type="match status" value="1"/>
</dbReference>
<evidence type="ECO:0000313" key="3">
    <source>
        <dbReference type="EMBL" id="SNY88088.1"/>
    </source>
</evidence>
<dbReference type="CDD" id="cd05141">
    <property type="entry name" value="Barstar_evA4336-like"/>
    <property type="match status" value="1"/>
</dbReference>
<dbReference type="OrthoDB" id="5184890at2"/>
<gene>
    <name evidence="3" type="ORF">SAMN04244553_5050</name>
</gene>
<organism evidence="3 4">
    <name type="scientific">Nocardia amikacinitolerans</name>
    <dbReference type="NCBI Taxonomy" id="756689"/>
    <lineage>
        <taxon>Bacteria</taxon>
        <taxon>Bacillati</taxon>
        <taxon>Actinomycetota</taxon>
        <taxon>Actinomycetes</taxon>
        <taxon>Mycobacteriales</taxon>
        <taxon>Nocardiaceae</taxon>
        <taxon>Nocardia</taxon>
    </lineage>
</organism>
<dbReference type="InterPro" id="IPR000468">
    <property type="entry name" value="Barstar"/>
</dbReference>
<proteinExistence type="inferred from homology"/>
<protein>
    <submittedName>
        <fullName evidence="3">Barstar (Barnase inhibitor)</fullName>
    </submittedName>
</protein>
<dbReference type="Gene3D" id="3.30.370.10">
    <property type="entry name" value="Barstar-like"/>
    <property type="match status" value="1"/>
</dbReference>
<dbReference type="AlphaFoldDB" id="A0A285LT58"/>
<dbReference type="Proteomes" id="UP000219565">
    <property type="component" value="Unassembled WGS sequence"/>
</dbReference>
<evidence type="ECO:0000259" key="2">
    <source>
        <dbReference type="Pfam" id="PF01337"/>
    </source>
</evidence>
<feature type="domain" description="Barstar (barnase inhibitor)" evidence="2">
    <location>
        <begin position="53"/>
        <end position="149"/>
    </location>
</feature>
<dbReference type="STRING" id="1379680.GCA_001612615_04360"/>